<accession>A0A2A4JGK8</accession>
<dbReference type="STRING" id="7102.A0A2A4JGK8"/>
<dbReference type="AlphaFoldDB" id="A0A2A4JGK8"/>
<gene>
    <name evidence="2" type="ORF">B5V51_2512</name>
</gene>
<protein>
    <recommendedName>
        <fullName evidence="3">Leucine-rich repeat-containing protein 71</fullName>
    </recommendedName>
</protein>
<name>A0A2A4JGK8_HELVI</name>
<dbReference type="Pfam" id="PF13516">
    <property type="entry name" value="LRR_6"/>
    <property type="match status" value="3"/>
</dbReference>
<dbReference type="SMART" id="SM00368">
    <property type="entry name" value="LRR_RI"/>
    <property type="match status" value="3"/>
</dbReference>
<reference evidence="2" key="1">
    <citation type="submission" date="2017-09" db="EMBL/GenBank/DDBJ databases">
        <title>Contemporary evolution of a Lepidopteran species, Heliothis virescens, in response to modern agricultural practices.</title>
        <authorList>
            <person name="Fritz M.L."/>
            <person name="Deyonke A.M."/>
            <person name="Papanicolaou A."/>
            <person name="Micinski S."/>
            <person name="Westbrook J."/>
            <person name="Gould F."/>
        </authorList>
    </citation>
    <scope>NUCLEOTIDE SEQUENCE [LARGE SCALE GENOMIC DNA]</scope>
    <source>
        <strain evidence="2">HvINT-</strain>
        <tissue evidence="2">Whole body</tissue>
    </source>
</reference>
<dbReference type="InterPro" id="IPR032675">
    <property type="entry name" value="LRR_dom_sf"/>
</dbReference>
<comment type="caution">
    <text evidence="2">The sequence shown here is derived from an EMBL/GenBank/DDBJ whole genome shotgun (WGS) entry which is preliminary data.</text>
</comment>
<dbReference type="InterPro" id="IPR053040">
    <property type="entry name" value="LRR-containing_protein_71"/>
</dbReference>
<evidence type="ECO:0000256" key="1">
    <source>
        <dbReference type="SAM" id="MobiDB-lite"/>
    </source>
</evidence>
<evidence type="ECO:0008006" key="3">
    <source>
        <dbReference type="Google" id="ProtNLM"/>
    </source>
</evidence>
<dbReference type="SUPFAM" id="SSF52047">
    <property type="entry name" value="RNI-like"/>
    <property type="match status" value="1"/>
</dbReference>
<dbReference type="Gene3D" id="3.80.10.10">
    <property type="entry name" value="Ribonuclease Inhibitor"/>
    <property type="match status" value="1"/>
</dbReference>
<feature type="region of interest" description="Disordered" evidence="1">
    <location>
        <begin position="46"/>
        <end position="66"/>
    </location>
</feature>
<dbReference type="PANTHER" id="PTHR46984:SF1">
    <property type="entry name" value="LEUCINE-RICH REPEAT-CONTAINING PROTEIN 71"/>
    <property type="match status" value="1"/>
</dbReference>
<proteinExistence type="predicted"/>
<dbReference type="PANTHER" id="PTHR46984">
    <property type="entry name" value="LEUCINE-RICH REPEAT-CONTAINING PROTEIN 71"/>
    <property type="match status" value="1"/>
</dbReference>
<dbReference type="EMBL" id="NWSH01001565">
    <property type="protein sequence ID" value="PCG70848.1"/>
    <property type="molecule type" value="Genomic_DNA"/>
</dbReference>
<dbReference type="InterPro" id="IPR001611">
    <property type="entry name" value="Leu-rich_rpt"/>
</dbReference>
<evidence type="ECO:0000313" key="2">
    <source>
        <dbReference type="EMBL" id="PCG70848.1"/>
    </source>
</evidence>
<sequence length="470" mass="53272">MDQGECIRPCPTDFENFVPWACNQMSVESEVVVTRAVMSKYVSVRTKRKGKRPKPPPPEDISSDISDDSSEQFNLATAFGVVAFHTEGDIIHIQTFYDENMHLVRIKFTKNKTIPRQVLKIIALIIPLHKHLTSIAVDSGLCMGTIYEISKILPGSTITELCLDYTNVPQANYHILLNQNTLKHLSLAKCNLNDDVVKTIAKKIVEPSPAAKSLTVLNLSTNFITDLGAKHLAEALRSNRRLSYLNISDNMITDKGAGYIFDTLVEFPLTNQEYMDKKARYSVYLKEKWDLIFRTIKDIKIMDFEKKVAKRKGIKSTSATKRKRAKLISNADTVVRSRLHMDVALRDKAGALVEEMMGTFSDTFDRSNTVTRDGIIYCLGNNTLCYLNIAYNNLTFFSLEKLCSILETQKLWRRQPRGLINVRIDGNYLPAHCSQLGDIDDILESHLSCIKKLSDHKTRTSRSARRSIVK</sequence>
<organism evidence="2">
    <name type="scientific">Heliothis virescens</name>
    <name type="common">Tobacco budworm moth</name>
    <dbReference type="NCBI Taxonomy" id="7102"/>
    <lineage>
        <taxon>Eukaryota</taxon>
        <taxon>Metazoa</taxon>
        <taxon>Ecdysozoa</taxon>
        <taxon>Arthropoda</taxon>
        <taxon>Hexapoda</taxon>
        <taxon>Insecta</taxon>
        <taxon>Pterygota</taxon>
        <taxon>Neoptera</taxon>
        <taxon>Endopterygota</taxon>
        <taxon>Lepidoptera</taxon>
        <taxon>Glossata</taxon>
        <taxon>Ditrysia</taxon>
        <taxon>Noctuoidea</taxon>
        <taxon>Noctuidae</taxon>
        <taxon>Heliothinae</taxon>
        <taxon>Heliothis</taxon>
    </lineage>
</organism>